<dbReference type="Proteomes" id="UP000078343">
    <property type="component" value="Unassembled WGS sequence"/>
</dbReference>
<dbReference type="AlphaFoldDB" id="A0A178ZI32"/>
<evidence type="ECO:0000313" key="4">
    <source>
        <dbReference type="Proteomes" id="UP000078343"/>
    </source>
</evidence>
<name>A0A178ZI32_9EURO</name>
<proteinExistence type="predicted"/>
<dbReference type="PANTHER" id="PTHR33112">
    <property type="entry name" value="DOMAIN PROTEIN, PUTATIVE-RELATED"/>
    <property type="match status" value="1"/>
</dbReference>
<accession>A0A178ZI32</accession>
<feature type="region of interest" description="Disordered" evidence="1">
    <location>
        <begin position="426"/>
        <end position="446"/>
    </location>
</feature>
<dbReference type="OrthoDB" id="5362512at2759"/>
<dbReference type="Pfam" id="PF06985">
    <property type="entry name" value="HET"/>
    <property type="match status" value="1"/>
</dbReference>
<organism evidence="3 4">
    <name type="scientific">Fonsecaea erecta</name>
    <dbReference type="NCBI Taxonomy" id="1367422"/>
    <lineage>
        <taxon>Eukaryota</taxon>
        <taxon>Fungi</taxon>
        <taxon>Dikarya</taxon>
        <taxon>Ascomycota</taxon>
        <taxon>Pezizomycotina</taxon>
        <taxon>Eurotiomycetes</taxon>
        <taxon>Chaetothyriomycetidae</taxon>
        <taxon>Chaetothyriales</taxon>
        <taxon>Herpotrichiellaceae</taxon>
        <taxon>Fonsecaea</taxon>
    </lineage>
</organism>
<keyword evidence="4" id="KW-1185">Reference proteome</keyword>
<feature type="domain" description="Heterokaryon incompatibility" evidence="2">
    <location>
        <begin position="217"/>
        <end position="375"/>
    </location>
</feature>
<dbReference type="PANTHER" id="PTHR33112:SF10">
    <property type="entry name" value="TOL"/>
    <property type="match status" value="1"/>
</dbReference>
<evidence type="ECO:0000259" key="2">
    <source>
        <dbReference type="Pfam" id="PF06985"/>
    </source>
</evidence>
<dbReference type="EMBL" id="LVYI01000005">
    <property type="protein sequence ID" value="OAP59106.1"/>
    <property type="molecule type" value="Genomic_DNA"/>
</dbReference>
<dbReference type="STRING" id="1367422.A0A178ZI32"/>
<evidence type="ECO:0000256" key="1">
    <source>
        <dbReference type="SAM" id="MobiDB-lite"/>
    </source>
</evidence>
<sequence>MPLLCSACANVFCEQEEEDDDDKGPAPESPFYKANHHSLPRLKKSASDGCPLCMLLWAAAPPKVHAFWDEILRDDRPAHWLPCFFTVNRAIFATATHPCDTKKPKLLVEYKYQLGLTNPHEHLKPIRRHFRLLWSQEAEPLIQQARFTSTTRSEESWHTFKKWMWTCMSKHGQCSPRSLHLRQRQLPKRLLEVGGEAANTVRLRTVESIGDAYAIEYLALSHCWGTEPPRVILTTRSAASLVAGVDVDELCRTFQDAVAVTKRFWDEFAVRYLWIDSLCIIQDSTEDWRHESTIMGEIYQNAFCTLAATAAADGTRGFFSDRDPRLVSPCTVPVVPQKRGGGEKMTRFFYCVDHDDWAKNVSRAPLNGRSWVLQERLLSPRVLHFGADQLYWECSGLEASEAFPVGFPDGLGEQFKQLLPFSGLPANMSSSSSSPQGRWDPSPGTSNGRGPYAIWDQVMETYSAGQLSRRSDRLVALSGIARKLQRRLIPHDTYLAGLWKQDLPFELLWDVKDLPRSPPPPPHLYKSHSHSSRPEYGYGYGCEDEYIAPSWSWASRMATVPCETETWATASTLIEITSATVVPVDHADPMGQIRSGSLRVAGVLVRASLSRIHQPGSPTPGLALRIHGERAVPSAICRPDDGFSPTVHLPPVVYCLPILRGVRNRVPRYRGLLLVPSGRERQLRRYGTFTADAAGDEFLVVVASGSSSSSSQPRPFDTGDLRPDGRYEFTIV</sequence>
<protein>
    <recommendedName>
        <fullName evidence="2">Heterokaryon incompatibility domain-containing protein</fullName>
    </recommendedName>
</protein>
<dbReference type="GeneID" id="30010572"/>
<dbReference type="RefSeq" id="XP_018692473.1">
    <property type="nucleotide sequence ID" value="XM_018837913.1"/>
</dbReference>
<comment type="caution">
    <text evidence="3">The sequence shown here is derived from an EMBL/GenBank/DDBJ whole genome shotgun (WGS) entry which is preliminary data.</text>
</comment>
<gene>
    <name evidence="3" type="ORF">AYL99_06404</name>
</gene>
<evidence type="ECO:0000313" key="3">
    <source>
        <dbReference type="EMBL" id="OAP59106.1"/>
    </source>
</evidence>
<dbReference type="InterPro" id="IPR010730">
    <property type="entry name" value="HET"/>
</dbReference>
<reference evidence="3 4" key="1">
    <citation type="submission" date="2016-04" db="EMBL/GenBank/DDBJ databases">
        <title>Draft genome of Fonsecaea erecta CBS 125763.</title>
        <authorList>
            <person name="Weiss V.A."/>
            <person name="Vicente V.A."/>
            <person name="Raittz R.T."/>
            <person name="Moreno L.F."/>
            <person name="De Souza E.M."/>
            <person name="Pedrosa F.O."/>
            <person name="Steffens M.B."/>
            <person name="Faoro H."/>
            <person name="Tadra-Sfeir M.Z."/>
            <person name="Najafzadeh M.J."/>
            <person name="Felipe M.S."/>
            <person name="Teixeira M."/>
            <person name="Sun J."/>
            <person name="Xi L."/>
            <person name="Gomes R."/>
            <person name="De Azevedo C.M."/>
            <person name="Salgado C.G."/>
            <person name="Da Silva M.B."/>
            <person name="Nascimento M.F."/>
            <person name="Queiroz-Telles F."/>
            <person name="Attili D.S."/>
            <person name="Gorbushina A."/>
        </authorList>
    </citation>
    <scope>NUCLEOTIDE SEQUENCE [LARGE SCALE GENOMIC DNA]</scope>
    <source>
        <strain evidence="3 4">CBS 125763</strain>
    </source>
</reference>